<protein>
    <submittedName>
        <fullName evidence="1">Uncharacterized protein</fullName>
    </submittedName>
</protein>
<accession>A0ABX3LSJ9</accession>
<organism evidence="1 2">
    <name type="scientific">Streptomyces antibioticus</name>
    <dbReference type="NCBI Taxonomy" id="1890"/>
    <lineage>
        <taxon>Bacteria</taxon>
        <taxon>Bacillati</taxon>
        <taxon>Actinomycetota</taxon>
        <taxon>Actinomycetes</taxon>
        <taxon>Kitasatosporales</taxon>
        <taxon>Streptomycetaceae</taxon>
        <taxon>Streptomyces</taxon>
    </lineage>
</organism>
<keyword evidence="2" id="KW-1185">Reference proteome</keyword>
<comment type="caution">
    <text evidence="1">The sequence shown here is derived from an EMBL/GenBank/DDBJ whole genome shotgun (WGS) entry which is preliminary data.</text>
</comment>
<evidence type="ECO:0000313" key="1">
    <source>
        <dbReference type="EMBL" id="OOQ55115.1"/>
    </source>
</evidence>
<evidence type="ECO:0000313" key="2">
    <source>
        <dbReference type="Proteomes" id="UP000190306"/>
    </source>
</evidence>
<dbReference type="Proteomes" id="UP000190306">
    <property type="component" value="Chromosome"/>
</dbReference>
<name>A0ABX3LSJ9_STRAT</name>
<proteinExistence type="predicted"/>
<gene>
    <name evidence="1" type="ORF">AFM16_03615</name>
</gene>
<reference evidence="1 2" key="1">
    <citation type="submission" date="2015-07" db="EMBL/GenBank/DDBJ databases">
        <title>Draft Genome Sequence of Streptomyces antibioticus, IMRU 3720 reveals insights in the evolution of actinomycin biosynthetic gene clusters in Streptomyces.</title>
        <authorList>
            <person name="Crnovcic I."/>
            <person name="Ruckert C."/>
            <person name="Kalinowksi J."/>
            <person name="Keller U."/>
        </authorList>
    </citation>
    <scope>NUCLEOTIDE SEQUENCE [LARGE SCALE GENOMIC DNA]</scope>
    <source>
        <strain evidence="1 2">DSM 41481</strain>
    </source>
</reference>
<dbReference type="EMBL" id="LHQL01000001">
    <property type="protein sequence ID" value="OOQ55115.1"/>
    <property type="molecule type" value="Genomic_DNA"/>
</dbReference>
<sequence>MPMSPGYGSTPSAPVSSRLVLRIPYERPSPAGNCASTVAQYRAKSALRSPARPNTARSYAEDTWPGVSYPSGERTWVSSAPRARALACIRAAVVRQPPLRAARTCTASLPEFRNTPRHRSETR</sequence>